<name>A0ABU6YSG2_9FABA</name>
<dbReference type="Pfam" id="PF12569">
    <property type="entry name" value="NatA_aux_su"/>
    <property type="match status" value="1"/>
</dbReference>
<evidence type="ECO:0000313" key="4">
    <source>
        <dbReference type="Proteomes" id="UP001341840"/>
    </source>
</evidence>
<organism evidence="3 4">
    <name type="scientific">Stylosanthes scabra</name>
    <dbReference type="NCBI Taxonomy" id="79078"/>
    <lineage>
        <taxon>Eukaryota</taxon>
        <taxon>Viridiplantae</taxon>
        <taxon>Streptophyta</taxon>
        <taxon>Embryophyta</taxon>
        <taxon>Tracheophyta</taxon>
        <taxon>Spermatophyta</taxon>
        <taxon>Magnoliopsida</taxon>
        <taxon>eudicotyledons</taxon>
        <taxon>Gunneridae</taxon>
        <taxon>Pentapetalae</taxon>
        <taxon>rosids</taxon>
        <taxon>fabids</taxon>
        <taxon>Fabales</taxon>
        <taxon>Fabaceae</taxon>
        <taxon>Papilionoideae</taxon>
        <taxon>50 kb inversion clade</taxon>
        <taxon>dalbergioids sensu lato</taxon>
        <taxon>Dalbergieae</taxon>
        <taxon>Pterocarpus clade</taxon>
        <taxon>Stylosanthes</taxon>
    </lineage>
</organism>
<reference evidence="3 4" key="1">
    <citation type="journal article" date="2023" name="Plants (Basel)">
        <title>Bridging the Gap: Combining Genomics and Transcriptomics Approaches to Understand Stylosanthes scabra, an Orphan Legume from the Brazilian Caatinga.</title>
        <authorList>
            <person name="Ferreira-Neto J.R.C."/>
            <person name="da Silva M.D."/>
            <person name="Binneck E."/>
            <person name="de Melo N.F."/>
            <person name="da Silva R.H."/>
            <person name="de Melo A.L.T.M."/>
            <person name="Pandolfi V."/>
            <person name="Bustamante F.O."/>
            <person name="Brasileiro-Vidal A.C."/>
            <person name="Benko-Iseppon A.M."/>
        </authorList>
    </citation>
    <scope>NUCLEOTIDE SEQUENCE [LARGE SCALE GENOMIC DNA]</scope>
    <source>
        <tissue evidence="3">Leaves</tissue>
    </source>
</reference>
<keyword evidence="1" id="KW-0677">Repeat</keyword>
<keyword evidence="2" id="KW-0802">TPR repeat</keyword>
<protein>
    <submittedName>
        <fullName evidence="3">N-alpha-acetyltransferase 16, NatA auxiliary subunit</fullName>
    </submittedName>
</protein>
<keyword evidence="4" id="KW-1185">Reference proteome</keyword>
<dbReference type="InterPro" id="IPR021183">
    <property type="entry name" value="NatA_aux_su"/>
</dbReference>
<dbReference type="PANTHER" id="PTHR22767:SF2">
    <property type="entry name" value="N(ALPHA)-ACETYLTRANSFERASE 15_16, ISOFORM A"/>
    <property type="match status" value="1"/>
</dbReference>
<dbReference type="PANTHER" id="PTHR22767">
    <property type="entry name" value="N-TERMINAL ACETYLTRANSFERASE-RELATED"/>
    <property type="match status" value="1"/>
</dbReference>
<accession>A0ABU6YSG2</accession>
<dbReference type="Proteomes" id="UP001341840">
    <property type="component" value="Unassembled WGS sequence"/>
</dbReference>
<dbReference type="EMBL" id="JASCZI010242901">
    <property type="protein sequence ID" value="MED6212300.1"/>
    <property type="molecule type" value="Genomic_DNA"/>
</dbReference>
<sequence length="123" mass="14121">MPEKEAVGGVCRNYYCLRLTHYCRRRTATLLLKVNRCMARLQELQYTVTGGSKRIPLYFLQGDKLREAADNYTRPLLTKGVPSLFSDLSYLYNHPGKLLEMPMSPRLTTVKCLAKFGPLDRAF</sequence>
<evidence type="ECO:0000256" key="2">
    <source>
        <dbReference type="ARBA" id="ARBA00022803"/>
    </source>
</evidence>
<evidence type="ECO:0000256" key="1">
    <source>
        <dbReference type="ARBA" id="ARBA00022737"/>
    </source>
</evidence>
<comment type="caution">
    <text evidence="3">The sequence shown here is derived from an EMBL/GenBank/DDBJ whole genome shotgun (WGS) entry which is preliminary data.</text>
</comment>
<dbReference type="Gene3D" id="1.25.40.1040">
    <property type="match status" value="1"/>
</dbReference>
<gene>
    <name evidence="3" type="primary">NAA16_4</name>
    <name evidence="3" type="ORF">PIB30_082004</name>
</gene>
<proteinExistence type="predicted"/>
<evidence type="ECO:0000313" key="3">
    <source>
        <dbReference type="EMBL" id="MED6212300.1"/>
    </source>
</evidence>